<sequence length="137" mass="14896">MSNRTTVARSQGALDQLVAAETQRLRRGHRFSPTSATWAAMPHVDDDGIIGGQALVVAHYFGGPVDLWLTGMDDDGIMRGFIRLTPTTGAGKWGLISARELETLNMHGGLLVIERELHWAPIRAFEITEIVEAGGAF</sequence>
<gene>
    <name evidence="1" type="ORF">UFOPK3772_03674</name>
</gene>
<proteinExistence type="predicted"/>
<protein>
    <submittedName>
        <fullName evidence="1">Unannotated protein</fullName>
    </submittedName>
</protein>
<accession>A0A6J7MD93</accession>
<dbReference type="AlphaFoldDB" id="A0A6J7MD93"/>
<reference evidence="1" key="1">
    <citation type="submission" date="2020-05" db="EMBL/GenBank/DDBJ databases">
        <authorList>
            <person name="Chiriac C."/>
            <person name="Salcher M."/>
            <person name="Ghai R."/>
            <person name="Kavagutti S V."/>
        </authorList>
    </citation>
    <scope>NUCLEOTIDE SEQUENCE</scope>
</reference>
<name>A0A6J7MD93_9ZZZZ</name>
<dbReference type="EMBL" id="CAFBNE010000261">
    <property type="protein sequence ID" value="CAB4975644.1"/>
    <property type="molecule type" value="Genomic_DNA"/>
</dbReference>
<evidence type="ECO:0000313" key="1">
    <source>
        <dbReference type="EMBL" id="CAB4975644.1"/>
    </source>
</evidence>
<organism evidence="1">
    <name type="scientific">freshwater metagenome</name>
    <dbReference type="NCBI Taxonomy" id="449393"/>
    <lineage>
        <taxon>unclassified sequences</taxon>
        <taxon>metagenomes</taxon>
        <taxon>ecological metagenomes</taxon>
    </lineage>
</organism>